<proteinExistence type="predicted"/>
<dbReference type="AlphaFoldDB" id="A0A6H5IU48"/>
<name>A0A6H5IU48_9HYME</name>
<feature type="region of interest" description="Disordered" evidence="1">
    <location>
        <begin position="186"/>
        <end position="206"/>
    </location>
</feature>
<keyword evidence="3" id="KW-1185">Reference proteome</keyword>
<feature type="region of interest" description="Disordered" evidence="1">
    <location>
        <begin position="221"/>
        <end position="242"/>
    </location>
</feature>
<feature type="compositionally biased region" description="Basic and acidic residues" evidence="1">
    <location>
        <begin position="19"/>
        <end position="30"/>
    </location>
</feature>
<feature type="compositionally biased region" description="Basic and acidic residues" evidence="1">
    <location>
        <begin position="196"/>
        <end position="206"/>
    </location>
</feature>
<gene>
    <name evidence="2" type="ORF">TBRA_LOCUS10079</name>
</gene>
<dbReference type="OrthoDB" id="6610237at2759"/>
<accession>A0A6H5IU48</accession>
<organism evidence="2 3">
    <name type="scientific">Trichogramma brassicae</name>
    <dbReference type="NCBI Taxonomy" id="86971"/>
    <lineage>
        <taxon>Eukaryota</taxon>
        <taxon>Metazoa</taxon>
        <taxon>Ecdysozoa</taxon>
        <taxon>Arthropoda</taxon>
        <taxon>Hexapoda</taxon>
        <taxon>Insecta</taxon>
        <taxon>Pterygota</taxon>
        <taxon>Neoptera</taxon>
        <taxon>Endopterygota</taxon>
        <taxon>Hymenoptera</taxon>
        <taxon>Apocrita</taxon>
        <taxon>Proctotrupomorpha</taxon>
        <taxon>Chalcidoidea</taxon>
        <taxon>Trichogrammatidae</taxon>
        <taxon>Trichogramma</taxon>
    </lineage>
</organism>
<dbReference type="Proteomes" id="UP000479190">
    <property type="component" value="Unassembled WGS sequence"/>
</dbReference>
<dbReference type="EMBL" id="CADCXV010000901">
    <property type="protein sequence ID" value="CAB0038292.1"/>
    <property type="molecule type" value="Genomic_DNA"/>
</dbReference>
<reference evidence="2 3" key="1">
    <citation type="submission" date="2020-02" db="EMBL/GenBank/DDBJ databases">
        <authorList>
            <person name="Ferguson B K."/>
        </authorList>
    </citation>
    <scope>NUCLEOTIDE SEQUENCE [LARGE SCALE GENOMIC DNA]</scope>
</reference>
<evidence type="ECO:0000256" key="1">
    <source>
        <dbReference type="SAM" id="MobiDB-lite"/>
    </source>
</evidence>
<protein>
    <submittedName>
        <fullName evidence="2">Uncharacterized protein</fullName>
    </submittedName>
</protein>
<feature type="region of interest" description="Disordered" evidence="1">
    <location>
        <begin position="1"/>
        <end position="30"/>
    </location>
</feature>
<evidence type="ECO:0000313" key="2">
    <source>
        <dbReference type="EMBL" id="CAB0038292.1"/>
    </source>
</evidence>
<sequence>MGSETFVNDVGSMAEIPQPDEKRFVKEDKSRDRSSDHCTFSVVIGCEIPKEIQTSLRRDEKDFIKSLLPNPETLEGGRGTNHFVSQPLTQRDNLFGEQDIEFQVPEEQAEVSMVVLGKISMIDIKMPIEIINVFFFCPPPSLLLKRSRDNNDEQQRSSRSDYNYCCCCERRVLDSCCYVAATDSGHGAHARGRARPALERHQPSARRLAFEAERRRRPGLPAERAELRRARVRPSGVVEYEK</sequence>
<evidence type="ECO:0000313" key="3">
    <source>
        <dbReference type="Proteomes" id="UP000479190"/>
    </source>
</evidence>